<evidence type="ECO:0000256" key="1">
    <source>
        <dbReference type="SAM" id="MobiDB-lite"/>
    </source>
</evidence>
<feature type="region of interest" description="Disordered" evidence="1">
    <location>
        <begin position="171"/>
        <end position="216"/>
    </location>
</feature>
<dbReference type="AlphaFoldDB" id="A0A919P240"/>
<organism evidence="2 3">
    <name type="scientific">Cellulomonas chitinilytica</name>
    <dbReference type="NCBI Taxonomy" id="398759"/>
    <lineage>
        <taxon>Bacteria</taxon>
        <taxon>Bacillati</taxon>
        <taxon>Actinomycetota</taxon>
        <taxon>Actinomycetes</taxon>
        <taxon>Micrococcales</taxon>
        <taxon>Cellulomonadaceae</taxon>
        <taxon>Cellulomonas</taxon>
    </lineage>
</organism>
<feature type="compositionally biased region" description="Basic and acidic residues" evidence="1">
    <location>
        <begin position="10"/>
        <end position="19"/>
    </location>
</feature>
<sequence>MTRSDDDEDVRGIPDDRLLAGEAVPGEPELTAFVAALRATADCEPPAPDDRLRALFAGGLVPATAARADEDVIAAGPVAPSAAPGVDGGPAGADERGAVVDELAARRRVGLLRRAAAVVGTSVALKVVIVTGAAAVGIVGAATVPGVPDVVRAPARAVLGVVLDEWHAVTDTTPATPDGCGTCDGNGRPAGRPDSGTADGSPGRPWSGEGPGTDGVRGVTWWHAGAPEAWRDAGTGASDRSAWRTDAWSDGTDRYRDRWTGGLSGAYGGGDRFGTWTSGTTTDGRWTDGTWTDGTWNYGTWTGETRTDGTPVDGTRTEGTQIGIDPRHSGGMPVRPGATPGGTGGATAGQRDGGAAAGGGAAARRGGAAGGAGGSGGTGQSGSGQSAGGQGTGADGQDAGGQGAAGQGAAGASTGQRGGGGAAGSADGTPVGGGAGGAGAAGRDAGGAGAGGADAGGGSDRGGQGPGGDGRP</sequence>
<dbReference type="Proteomes" id="UP000632740">
    <property type="component" value="Unassembled WGS sequence"/>
</dbReference>
<reference evidence="2" key="1">
    <citation type="submission" date="2021-01" db="EMBL/GenBank/DDBJ databases">
        <title>Whole genome shotgun sequence of Cellulomonas chitinilytica NBRC 110799.</title>
        <authorList>
            <person name="Komaki H."/>
            <person name="Tamura T."/>
        </authorList>
    </citation>
    <scope>NUCLEOTIDE SEQUENCE</scope>
    <source>
        <strain evidence="2">NBRC 110799</strain>
    </source>
</reference>
<evidence type="ECO:0000313" key="2">
    <source>
        <dbReference type="EMBL" id="GIG20266.1"/>
    </source>
</evidence>
<keyword evidence="3" id="KW-1185">Reference proteome</keyword>
<comment type="caution">
    <text evidence="2">The sequence shown here is derived from an EMBL/GenBank/DDBJ whole genome shotgun (WGS) entry which is preliminary data.</text>
</comment>
<accession>A0A919P240</accession>
<feature type="compositionally biased region" description="Gly residues" evidence="1">
    <location>
        <begin position="339"/>
        <end position="409"/>
    </location>
</feature>
<protein>
    <submittedName>
        <fullName evidence="2">Uncharacterized protein</fullName>
    </submittedName>
</protein>
<proteinExistence type="predicted"/>
<feature type="region of interest" description="Disordered" evidence="1">
    <location>
        <begin position="1"/>
        <end position="24"/>
    </location>
</feature>
<gene>
    <name evidence="2" type="ORF">Cch01nite_09900</name>
</gene>
<name>A0A919P240_9CELL</name>
<feature type="compositionally biased region" description="Gly residues" evidence="1">
    <location>
        <begin position="430"/>
        <end position="472"/>
    </location>
</feature>
<dbReference type="EMBL" id="BONK01000003">
    <property type="protein sequence ID" value="GIG20266.1"/>
    <property type="molecule type" value="Genomic_DNA"/>
</dbReference>
<evidence type="ECO:0000313" key="3">
    <source>
        <dbReference type="Proteomes" id="UP000632740"/>
    </source>
</evidence>
<feature type="region of interest" description="Disordered" evidence="1">
    <location>
        <begin position="297"/>
        <end position="472"/>
    </location>
</feature>